<dbReference type="Gene3D" id="3.90.1200.10">
    <property type="match status" value="1"/>
</dbReference>
<dbReference type="CDD" id="cd05154">
    <property type="entry name" value="ACAD10_11_N-like"/>
    <property type="match status" value="1"/>
</dbReference>
<dbReference type="GO" id="GO:0016740">
    <property type="term" value="F:transferase activity"/>
    <property type="evidence" value="ECO:0007669"/>
    <property type="project" value="UniProtKB-KW"/>
</dbReference>
<evidence type="ECO:0000259" key="1">
    <source>
        <dbReference type="Pfam" id="PF01636"/>
    </source>
</evidence>
<comment type="caution">
    <text evidence="2">The sequence shown here is derived from an EMBL/GenBank/DDBJ whole genome shotgun (WGS) entry which is preliminary data.</text>
</comment>
<proteinExistence type="predicted"/>
<reference evidence="2 3" key="1">
    <citation type="submission" date="2017-11" db="EMBL/GenBank/DDBJ databases">
        <title>Draft genome sequence of Rhizobiales bacterium SY3-13.</title>
        <authorList>
            <person name="Sun C."/>
        </authorList>
    </citation>
    <scope>NUCLEOTIDE SEQUENCE [LARGE SCALE GENOMIC DNA]</scope>
    <source>
        <strain evidence="2 3">SY3-13</strain>
    </source>
</reference>
<dbReference type="AlphaFoldDB" id="A0A2M9FVL1"/>
<protein>
    <submittedName>
        <fullName evidence="2">Phosphotransferase family protein</fullName>
    </submittedName>
</protein>
<organism evidence="2 3">
    <name type="scientific">Minwuia thermotolerans</name>
    <dbReference type="NCBI Taxonomy" id="2056226"/>
    <lineage>
        <taxon>Bacteria</taxon>
        <taxon>Pseudomonadati</taxon>
        <taxon>Pseudomonadota</taxon>
        <taxon>Alphaproteobacteria</taxon>
        <taxon>Minwuiales</taxon>
        <taxon>Minwuiaceae</taxon>
        <taxon>Minwuia</taxon>
    </lineage>
</organism>
<dbReference type="RefSeq" id="WP_109795176.1">
    <property type="nucleotide sequence ID" value="NZ_PHIG01000063.1"/>
</dbReference>
<dbReference type="InterPro" id="IPR002575">
    <property type="entry name" value="Aminoglycoside_PTrfase"/>
</dbReference>
<dbReference type="SUPFAM" id="SSF56112">
    <property type="entry name" value="Protein kinase-like (PK-like)"/>
    <property type="match status" value="1"/>
</dbReference>
<name>A0A2M9FVL1_9PROT</name>
<feature type="domain" description="Aminoglycoside phosphotransferase" evidence="1">
    <location>
        <begin position="52"/>
        <end position="271"/>
    </location>
</feature>
<dbReference type="InterPro" id="IPR041726">
    <property type="entry name" value="ACAD10_11_N"/>
</dbReference>
<gene>
    <name evidence="2" type="ORF">CVT23_21300</name>
</gene>
<accession>A0A2M9FVL1</accession>
<dbReference type="PANTHER" id="PTHR21310">
    <property type="entry name" value="AMINOGLYCOSIDE PHOSPHOTRANSFERASE-RELATED-RELATED"/>
    <property type="match status" value="1"/>
</dbReference>
<sequence length="339" mass="37609">MTASKALDQPAFVERLTRAVRRRFGKAAAVTPVGEPSMGGINHTAIFEVAEAAGAARRLVLRRETIEGIGNPFIASHKQYRLLEVAHARGLPVPEPVFELQPADNLGNGFVMGFVEGETLPRRINNDPRFDGIRPGLAARCGELLAAIHDFGLEATDFLTDVADSADPLAAQRERLDLYREKHPALELGLRWLELNRPTSGAPASLHGDFRNGNFIVDETGIVAILDWECSHHGRPMEDLGWLCVPSWRFGNTDRPVGGFGERADLYAAYEAASGRRVDEEEVRYWEIFGMVRWAILNVMQGFGHVYEGRRSMVWAACGRNVAMVEHELMQALNGRSPR</sequence>
<dbReference type="InterPro" id="IPR051678">
    <property type="entry name" value="AGP_Transferase"/>
</dbReference>
<dbReference type="PANTHER" id="PTHR21310:SF57">
    <property type="entry name" value="BLR2944 PROTEIN"/>
    <property type="match status" value="1"/>
</dbReference>
<evidence type="ECO:0000313" key="2">
    <source>
        <dbReference type="EMBL" id="PJK27463.1"/>
    </source>
</evidence>
<dbReference type="InterPro" id="IPR011009">
    <property type="entry name" value="Kinase-like_dom_sf"/>
</dbReference>
<evidence type="ECO:0000313" key="3">
    <source>
        <dbReference type="Proteomes" id="UP000229498"/>
    </source>
</evidence>
<dbReference type="Pfam" id="PF01636">
    <property type="entry name" value="APH"/>
    <property type="match status" value="1"/>
</dbReference>
<dbReference type="Proteomes" id="UP000229498">
    <property type="component" value="Unassembled WGS sequence"/>
</dbReference>
<keyword evidence="2" id="KW-0808">Transferase</keyword>
<dbReference type="EMBL" id="PHIG01000063">
    <property type="protein sequence ID" value="PJK27463.1"/>
    <property type="molecule type" value="Genomic_DNA"/>
</dbReference>
<dbReference type="Gene3D" id="3.30.200.20">
    <property type="entry name" value="Phosphorylase Kinase, domain 1"/>
    <property type="match status" value="1"/>
</dbReference>
<dbReference type="OrthoDB" id="3806873at2"/>
<keyword evidence="3" id="KW-1185">Reference proteome</keyword>